<comment type="caution">
    <text evidence="1">The sequence shown here is derived from an EMBL/GenBank/DDBJ whole genome shotgun (WGS) entry which is preliminary data.</text>
</comment>
<sequence length="154" mass="17300">MKEKMAKDDRIIIETQIKRKPRQLRRVASRCDFGCPQVVETEPFLSDGTPFPTLYWLTCPVKVKAVARLEDSGWAARLINMLSCDTELQTNLIQAQQEYGEARKCGVRDTAHPVYDKGIGGVQDLDAIKCLHAHYAHYLVSGSNPIGRLVVESL</sequence>
<dbReference type="Pfam" id="PF04417">
    <property type="entry name" value="DUF501"/>
    <property type="match status" value="1"/>
</dbReference>
<dbReference type="PANTHER" id="PTHR37163:SF1">
    <property type="entry name" value="DUF501 DOMAIN-CONTAINING PROTEIN"/>
    <property type="match status" value="1"/>
</dbReference>
<dbReference type="PANTHER" id="PTHR37163">
    <property type="entry name" value="CONSERVED PROTEIN"/>
    <property type="match status" value="1"/>
</dbReference>
<gene>
    <name evidence="1" type="ORF">A2074_06450</name>
</gene>
<reference evidence="1 2" key="1">
    <citation type="journal article" date="2016" name="Nat. Commun.">
        <title>Thousands of microbial genomes shed light on interconnected biogeochemical processes in an aquifer system.</title>
        <authorList>
            <person name="Anantharaman K."/>
            <person name="Brown C.T."/>
            <person name="Hug L.A."/>
            <person name="Sharon I."/>
            <person name="Castelle C.J."/>
            <person name="Probst A.J."/>
            <person name="Thomas B.C."/>
            <person name="Singh A."/>
            <person name="Wilkins M.J."/>
            <person name="Karaoz U."/>
            <person name="Brodie E.L."/>
            <person name="Williams K.H."/>
            <person name="Hubbard S.S."/>
            <person name="Banfield J.F."/>
        </authorList>
    </citation>
    <scope>NUCLEOTIDE SEQUENCE [LARGE SCALE GENOMIC DNA]</scope>
</reference>
<dbReference type="EMBL" id="MELI01000039">
    <property type="protein sequence ID" value="OFW34648.1"/>
    <property type="molecule type" value="Genomic_DNA"/>
</dbReference>
<evidence type="ECO:0000313" key="2">
    <source>
        <dbReference type="Proteomes" id="UP000178086"/>
    </source>
</evidence>
<dbReference type="AlphaFoldDB" id="A0A1F2UNU9"/>
<feature type="non-terminal residue" evidence="1">
    <location>
        <position position="154"/>
    </location>
</feature>
<name>A0A1F2UNU9_9ACTN</name>
<evidence type="ECO:0000313" key="1">
    <source>
        <dbReference type="EMBL" id="OFW34648.1"/>
    </source>
</evidence>
<evidence type="ECO:0008006" key="3">
    <source>
        <dbReference type="Google" id="ProtNLM"/>
    </source>
</evidence>
<protein>
    <recommendedName>
        <fullName evidence="3">DUF501 domain-containing protein</fullName>
    </recommendedName>
</protein>
<dbReference type="InterPro" id="IPR007511">
    <property type="entry name" value="DUF501"/>
</dbReference>
<proteinExistence type="predicted"/>
<dbReference type="Proteomes" id="UP000178086">
    <property type="component" value="Unassembled WGS sequence"/>
</dbReference>
<organism evidence="1 2">
    <name type="scientific">Candidatus Aquicultor primus</name>
    <dbReference type="NCBI Taxonomy" id="1797195"/>
    <lineage>
        <taxon>Bacteria</taxon>
        <taxon>Bacillati</taxon>
        <taxon>Actinomycetota</taxon>
        <taxon>Candidatus Aquicultoria</taxon>
        <taxon>Candidatus Aquicultorales</taxon>
        <taxon>Candidatus Aquicultoraceae</taxon>
        <taxon>Candidatus Aquicultor</taxon>
    </lineage>
</organism>
<accession>A0A1F2UNU9</accession>